<evidence type="ECO:0000313" key="2">
    <source>
        <dbReference type="Proteomes" id="UP000190042"/>
    </source>
</evidence>
<dbReference type="Gene3D" id="3.40.50.150">
    <property type="entry name" value="Vaccinia Virus protein VP39"/>
    <property type="match status" value="1"/>
</dbReference>
<dbReference type="AlphaFoldDB" id="A0A1T4XFA1"/>
<dbReference type="Pfam" id="PF04816">
    <property type="entry name" value="TrmK"/>
    <property type="match status" value="1"/>
</dbReference>
<reference evidence="2" key="1">
    <citation type="submission" date="2017-02" db="EMBL/GenBank/DDBJ databases">
        <authorList>
            <person name="Varghese N."/>
            <person name="Submissions S."/>
        </authorList>
    </citation>
    <scope>NUCLEOTIDE SEQUENCE [LARGE SCALE GENOMIC DNA]</scope>
    <source>
        <strain evidence="2">DSM 23966</strain>
    </source>
</reference>
<proteinExistence type="predicted"/>
<dbReference type="SUPFAM" id="SSF53335">
    <property type="entry name" value="S-adenosyl-L-methionine-dependent methyltransferases"/>
    <property type="match status" value="1"/>
</dbReference>
<protein>
    <submittedName>
        <fullName evidence="1">tRNA (Adenine22-N1)-methyltransferase</fullName>
    </submittedName>
</protein>
<dbReference type="InterPro" id="IPR006901">
    <property type="entry name" value="TrmK"/>
</dbReference>
<keyword evidence="2" id="KW-1185">Reference proteome</keyword>
<dbReference type="InterPro" id="IPR029063">
    <property type="entry name" value="SAM-dependent_MTases_sf"/>
</dbReference>
<dbReference type="PIRSF" id="PIRSF018637">
    <property type="entry name" value="TrmK"/>
    <property type="match status" value="1"/>
</dbReference>
<keyword evidence="1" id="KW-0489">Methyltransferase</keyword>
<gene>
    <name evidence="1" type="ORF">SAMN04244570_0654</name>
</gene>
<dbReference type="GO" id="GO:0160105">
    <property type="term" value="F:tRNA (adenine(22)-N1)-methyltransferase activity"/>
    <property type="evidence" value="ECO:0007669"/>
    <property type="project" value="InterPro"/>
</dbReference>
<dbReference type="PANTHER" id="PTHR38451:SF1">
    <property type="entry name" value="TRNA (ADENINE(22)-N(1))-METHYLTRANSFERASE"/>
    <property type="match status" value="1"/>
</dbReference>
<dbReference type="Proteomes" id="UP000190042">
    <property type="component" value="Unassembled WGS sequence"/>
</dbReference>
<sequence>MNTNQLSKRLAMVARFVPKNTVLADIGSDHAYLPCYLMNKGVIQRAIAGEVVKGPFESAKRNVQANGFADRIEVRLANGLLAIEDADEVETVTIAGMGGTLITSILEAGKERLRHVKRIIAQPNLHAIAIRQWAIENGFQLVDEEILEEDGKIYEILVLERGSAEYSPTDLLLGPILRQKSSPVFRAKWERETREWVRVLEALDKAEQTNEIQLKKQSIQTNYDLVRKVLAE</sequence>
<keyword evidence="1" id="KW-0808">Transferase</keyword>
<dbReference type="RefSeq" id="WP_078816535.1">
    <property type="nucleotide sequence ID" value="NZ_FUYJ01000001.1"/>
</dbReference>
<dbReference type="GO" id="GO:0032259">
    <property type="term" value="P:methylation"/>
    <property type="evidence" value="ECO:0007669"/>
    <property type="project" value="UniProtKB-KW"/>
</dbReference>
<name>A0A1T4XFA1_9BACL</name>
<evidence type="ECO:0000313" key="1">
    <source>
        <dbReference type="EMBL" id="SKA88294.1"/>
    </source>
</evidence>
<dbReference type="EMBL" id="FUYJ01000001">
    <property type="protein sequence ID" value="SKA88294.1"/>
    <property type="molecule type" value="Genomic_DNA"/>
</dbReference>
<dbReference type="Gene3D" id="1.10.287.1890">
    <property type="match status" value="1"/>
</dbReference>
<dbReference type="PANTHER" id="PTHR38451">
    <property type="entry name" value="TRNA (ADENINE(22)-N(1))-METHYLTRANSFERASE"/>
    <property type="match status" value="1"/>
</dbReference>
<accession>A0A1T4XFA1</accession>
<organism evidence="1 2">
    <name type="scientific">Sporosarcina newyorkensis</name>
    <dbReference type="NCBI Taxonomy" id="759851"/>
    <lineage>
        <taxon>Bacteria</taxon>
        <taxon>Bacillati</taxon>
        <taxon>Bacillota</taxon>
        <taxon>Bacilli</taxon>
        <taxon>Bacillales</taxon>
        <taxon>Caryophanaceae</taxon>
        <taxon>Sporosarcina</taxon>
    </lineage>
</organism>